<dbReference type="EMBL" id="LCRD01000058">
    <property type="protein sequence ID" value="KKW28909.1"/>
    <property type="molecule type" value="Genomic_DNA"/>
</dbReference>
<name>A0A0G2A986_9BACT</name>
<evidence type="ECO:0000313" key="3">
    <source>
        <dbReference type="Proteomes" id="UP000034846"/>
    </source>
</evidence>
<proteinExistence type="predicted"/>
<comment type="caution">
    <text evidence="2">The sequence shown here is derived from an EMBL/GenBank/DDBJ whole genome shotgun (WGS) entry which is preliminary data.</text>
</comment>
<reference evidence="2 3" key="1">
    <citation type="journal article" date="2015" name="Nature">
        <title>rRNA introns, odd ribosomes, and small enigmatic genomes across a large radiation of phyla.</title>
        <authorList>
            <person name="Brown C.T."/>
            <person name="Hug L.A."/>
            <person name="Thomas B.C."/>
            <person name="Sharon I."/>
            <person name="Castelle C.J."/>
            <person name="Singh A."/>
            <person name="Wilkins M.J."/>
            <person name="Williams K.H."/>
            <person name="Banfield J.F."/>
        </authorList>
    </citation>
    <scope>NUCLEOTIDE SEQUENCE [LARGE SCALE GENOMIC DNA]</scope>
</reference>
<feature type="transmembrane region" description="Helical" evidence="1">
    <location>
        <begin position="21"/>
        <end position="39"/>
    </location>
</feature>
<dbReference type="AlphaFoldDB" id="A0A0G2A986"/>
<keyword evidence="1" id="KW-1133">Transmembrane helix</keyword>
<organism evidence="2 3">
    <name type="scientific">Candidatus Uhrbacteria bacterium GW2011_GWD2_52_7</name>
    <dbReference type="NCBI Taxonomy" id="1618989"/>
    <lineage>
        <taxon>Bacteria</taxon>
        <taxon>Candidatus Uhriibacteriota</taxon>
    </lineage>
</organism>
<feature type="transmembrane region" description="Helical" evidence="1">
    <location>
        <begin position="83"/>
        <end position="102"/>
    </location>
</feature>
<evidence type="ECO:0000313" key="2">
    <source>
        <dbReference type="EMBL" id="KKW28909.1"/>
    </source>
</evidence>
<keyword evidence="1" id="KW-0472">Membrane</keyword>
<keyword evidence="1" id="KW-0812">Transmembrane</keyword>
<gene>
    <name evidence="2" type="ORF">UY72_C0058G0006</name>
</gene>
<evidence type="ECO:0000256" key="1">
    <source>
        <dbReference type="SAM" id="Phobius"/>
    </source>
</evidence>
<dbReference type="Proteomes" id="UP000034846">
    <property type="component" value="Unassembled WGS sequence"/>
</dbReference>
<accession>A0A0G2A986</accession>
<sequence>MAQQDLSKIGVRAGLFMVRMLLRLKGLFQALWSIFARLVRPLARFFFVSILVSAYQITYSMKRRFGHWYRPAKNRAMFFLTNRYALHAVMVVIATVTGVVNVQMTSVRAESIDAFNKSLLYSIITKEDSPIIEEFADASVTGASSYLEDGGLLAGTTSTTTDLAIGSSSYAGG</sequence>
<feature type="transmembrane region" description="Helical" evidence="1">
    <location>
        <begin position="45"/>
        <end position="62"/>
    </location>
</feature>
<protein>
    <submittedName>
        <fullName evidence="2">Uncharacterized protein</fullName>
    </submittedName>
</protein>